<name>A0A1V6T8V2_9EURO</name>
<feature type="transmembrane region" description="Helical" evidence="1">
    <location>
        <begin position="67"/>
        <end position="85"/>
    </location>
</feature>
<reference evidence="3" key="1">
    <citation type="journal article" date="2017" name="Nat. Microbiol.">
        <title>Global analysis of biosynthetic gene clusters reveals vast potential of secondary metabolite production in Penicillium species.</title>
        <authorList>
            <person name="Nielsen J.C."/>
            <person name="Grijseels S."/>
            <person name="Prigent S."/>
            <person name="Ji B."/>
            <person name="Dainat J."/>
            <person name="Nielsen K.F."/>
            <person name="Frisvad J.C."/>
            <person name="Workman M."/>
            <person name="Nielsen J."/>
        </authorList>
    </citation>
    <scope>NUCLEOTIDE SEQUENCE [LARGE SCALE GENOMIC DNA]</scope>
    <source>
        <strain evidence="3">IBT 24891</strain>
    </source>
</reference>
<gene>
    <name evidence="2" type="ORF">PENSTE_c010G10395</name>
</gene>
<comment type="caution">
    <text evidence="2">The sequence shown here is derived from an EMBL/GenBank/DDBJ whole genome shotgun (WGS) entry which is preliminary data.</text>
</comment>
<protein>
    <recommendedName>
        <fullName evidence="4">MARVEL domain-containing protein</fullName>
    </recommendedName>
</protein>
<feature type="transmembrane region" description="Helical" evidence="1">
    <location>
        <begin position="42"/>
        <end position="60"/>
    </location>
</feature>
<keyword evidence="1" id="KW-0812">Transmembrane</keyword>
<dbReference type="Proteomes" id="UP000191285">
    <property type="component" value="Unassembled WGS sequence"/>
</dbReference>
<feature type="transmembrane region" description="Helical" evidence="1">
    <location>
        <begin position="16"/>
        <end position="36"/>
    </location>
</feature>
<evidence type="ECO:0000313" key="3">
    <source>
        <dbReference type="Proteomes" id="UP000191285"/>
    </source>
</evidence>
<dbReference type="OrthoDB" id="4501940at2759"/>
<keyword evidence="3" id="KW-1185">Reference proteome</keyword>
<sequence length="146" mass="16576">MLCPTDFGPEWQSRSLYYRGGAVITALLAAILHMTLEDSTGFYIFLLLLPSIWSLTDGLLRLRQVKVPILVNAVLDFFSAAWLLYNGGLTVFGWMWYGSAVLATIALCCFIAVYFFFIMFLRATVQFLEESRDPRRDGWESVSNPV</sequence>
<proteinExistence type="predicted"/>
<dbReference type="EMBL" id="MLKD01000010">
    <property type="protein sequence ID" value="OQE22546.1"/>
    <property type="molecule type" value="Genomic_DNA"/>
</dbReference>
<evidence type="ECO:0000256" key="1">
    <source>
        <dbReference type="SAM" id="Phobius"/>
    </source>
</evidence>
<organism evidence="2 3">
    <name type="scientific">Penicillium steckii</name>
    <dbReference type="NCBI Taxonomy" id="303698"/>
    <lineage>
        <taxon>Eukaryota</taxon>
        <taxon>Fungi</taxon>
        <taxon>Dikarya</taxon>
        <taxon>Ascomycota</taxon>
        <taxon>Pezizomycotina</taxon>
        <taxon>Eurotiomycetes</taxon>
        <taxon>Eurotiomycetidae</taxon>
        <taxon>Eurotiales</taxon>
        <taxon>Aspergillaceae</taxon>
        <taxon>Penicillium</taxon>
    </lineage>
</organism>
<accession>A0A1V6T8V2</accession>
<dbReference type="AlphaFoldDB" id="A0A1V6T8V2"/>
<evidence type="ECO:0008006" key="4">
    <source>
        <dbReference type="Google" id="ProtNLM"/>
    </source>
</evidence>
<feature type="transmembrane region" description="Helical" evidence="1">
    <location>
        <begin position="97"/>
        <end position="121"/>
    </location>
</feature>
<keyword evidence="1" id="KW-0472">Membrane</keyword>
<keyword evidence="1" id="KW-1133">Transmembrane helix</keyword>
<evidence type="ECO:0000313" key="2">
    <source>
        <dbReference type="EMBL" id="OQE22546.1"/>
    </source>
</evidence>